<organism evidence="1">
    <name type="scientific">Oryza meridionalis</name>
    <dbReference type="NCBI Taxonomy" id="40149"/>
    <lineage>
        <taxon>Eukaryota</taxon>
        <taxon>Viridiplantae</taxon>
        <taxon>Streptophyta</taxon>
        <taxon>Embryophyta</taxon>
        <taxon>Tracheophyta</taxon>
        <taxon>Spermatophyta</taxon>
        <taxon>Magnoliopsida</taxon>
        <taxon>Liliopsida</taxon>
        <taxon>Poales</taxon>
        <taxon>Poaceae</taxon>
        <taxon>BOP clade</taxon>
        <taxon>Oryzoideae</taxon>
        <taxon>Oryzeae</taxon>
        <taxon>Oryzinae</taxon>
        <taxon>Oryza</taxon>
    </lineage>
</organism>
<evidence type="ECO:0000313" key="2">
    <source>
        <dbReference type="Proteomes" id="UP000008021"/>
    </source>
</evidence>
<dbReference type="EnsemblPlants" id="OMERI07G17900.1">
    <property type="protein sequence ID" value="OMERI07G17900.1"/>
    <property type="gene ID" value="OMERI07G17900"/>
</dbReference>
<dbReference type="HOGENOM" id="CLU_2310614_0_0_1"/>
<reference evidence="1" key="2">
    <citation type="submission" date="2018-05" db="EMBL/GenBank/DDBJ databases">
        <title>OmerRS3 (Oryza meridionalis Reference Sequence Version 3).</title>
        <authorList>
            <person name="Zhang J."/>
            <person name="Kudrna D."/>
            <person name="Lee S."/>
            <person name="Talag J."/>
            <person name="Welchert J."/>
            <person name="Wing R.A."/>
        </authorList>
    </citation>
    <scope>NUCLEOTIDE SEQUENCE [LARGE SCALE GENOMIC DNA]</scope>
    <source>
        <strain evidence="1">cv. OR44</strain>
    </source>
</reference>
<proteinExistence type="predicted"/>
<dbReference type="STRING" id="40149.A0A0E0EE28"/>
<dbReference type="AlphaFoldDB" id="A0A0E0EE28"/>
<evidence type="ECO:0000313" key="1">
    <source>
        <dbReference type="EnsemblPlants" id="OMERI07G17900.1"/>
    </source>
</evidence>
<accession>A0A0E0EE28</accession>
<keyword evidence="2" id="KW-1185">Reference proteome</keyword>
<protein>
    <submittedName>
        <fullName evidence="1">Uncharacterized protein</fullName>
    </submittedName>
</protein>
<name>A0A0E0EE28_9ORYZ</name>
<dbReference type="Proteomes" id="UP000008021">
    <property type="component" value="Chromosome 7"/>
</dbReference>
<reference evidence="1" key="1">
    <citation type="submission" date="2015-04" db="UniProtKB">
        <authorList>
            <consortium name="EnsemblPlants"/>
        </authorList>
    </citation>
    <scope>IDENTIFICATION</scope>
</reference>
<dbReference type="Gramene" id="OMERI07G17900.1">
    <property type="protein sequence ID" value="OMERI07G17900.1"/>
    <property type="gene ID" value="OMERI07G17900"/>
</dbReference>
<sequence>MVLGGHKRKHYKKELDLTLSLALPGQLAAPPTPAPSPVAIVAAAALLSAETEVEVAEHGDGAETVPVPSSTGVRRNVVVRIFGVDVEKPTDAEEQDGGSD</sequence>